<dbReference type="EMBL" id="VOAJ01005684">
    <property type="protein sequence ID" value="KAF0874041.1"/>
    <property type="molecule type" value="Genomic_DNA"/>
</dbReference>
<reference evidence="1 2" key="1">
    <citation type="submission" date="2019-11" db="EMBL/GenBank/DDBJ databases">
        <authorList>
            <person name="Yang C."/>
            <person name="Li F."/>
        </authorList>
    </citation>
    <scope>NUCLEOTIDE SEQUENCE [LARGE SCALE GENOMIC DNA]</scope>
    <source>
        <strain evidence="1">KB4526</strain>
        <tissue evidence="1">Muscle</tissue>
    </source>
</reference>
<evidence type="ECO:0000313" key="1">
    <source>
        <dbReference type="EMBL" id="KAF0874041.1"/>
    </source>
</evidence>
<keyword evidence="2" id="KW-1185">Reference proteome</keyword>
<sequence>QKRCSTSFTIRELQSKATVEYHYTPIEKNGKIKNTRNNKLWQGCGENGPFLYCWWECKLVPPLWITVWLFLKKLKIELPYDPVRTLLGIYPNNMKTLIGKDICTPMFIEALFTIAKL</sequence>
<comment type="caution">
    <text evidence="1">The sequence shown here is derived from an EMBL/GenBank/DDBJ whole genome shotgun (WGS) entry which is preliminary data.</text>
</comment>
<protein>
    <submittedName>
        <fullName evidence="1">LORF2 protein</fullName>
    </submittedName>
</protein>
<feature type="non-terminal residue" evidence="1">
    <location>
        <position position="117"/>
    </location>
</feature>
<feature type="non-terminal residue" evidence="1">
    <location>
        <position position="1"/>
    </location>
</feature>
<evidence type="ECO:0000313" key="2">
    <source>
        <dbReference type="Proteomes" id="UP000475037"/>
    </source>
</evidence>
<gene>
    <name evidence="1" type="ORF">FOF47_R06782</name>
</gene>
<name>A0A6G1AEF1_CROCR</name>
<dbReference type="Proteomes" id="UP000475037">
    <property type="component" value="Unassembled WGS sequence"/>
</dbReference>
<organism evidence="1 2">
    <name type="scientific">Crocuta crocuta</name>
    <name type="common">Spotted hyena</name>
    <dbReference type="NCBI Taxonomy" id="9678"/>
    <lineage>
        <taxon>Eukaryota</taxon>
        <taxon>Metazoa</taxon>
        <taxon>Chordata</taxon>
        <taxon>Craniata</taxon>
        <taxon>Vertebrata</taxon>
        <taxon>Euteleostomi</taxon>
        <taxon>Mammalia</taxon>
        <taxon>Eutheria</taxon>
        <taxon>Laurasiatheria</taxon>
        <taxon>Carnivora</taxon>
        <taxon>Feliformia</taxon>
        <taxon>Hyaenidae</taxon>
        <taxon>Crocuta</taxon>
    </lineage>
</organism>
<accession>A0A6G1AEF1</accession>
<dbReference type="AlphaFoldDB" id="A0A6G1AEF1"/>
<proteinExistence type="predicted"/>